<dbReference type="Pfam" id="PF07686">
    <property type="entry name" value="V-set"/>
    <property type="match status" value="1"/>
</dbReference>
<name>A0A667Z853_9TELE</name>
<evidence type="ECO:0000259" key="5">
    <source>
        <dbReference type="PROSITE" id="PS50835"/>
    </source>
</evidence>
<dbReference type="PROSITE" id="PS50835">
    <property type="entry name" value="IG_LIKE"/>
    <property type="match status" value="2"/>
</dbReference>
<dbReference type="InterPro" id="IPR013106">
    <property type="entry name" value="Ig_V-set"/>
</dbReference>
<dbReference type="GeneTree" id="ENSGT00990000203827"/>
<evidence type="ECO:0000256" key="4">
    <source>
        <dbReference type="SAM" id="Phobius"/>
    </source>
</evidence>
<evidence type="ECO:0000313" key="6">
    <source>
        <dbReference type="Ensembl" id="ENSMMDP00005029256.1"/>
    </source>
</evidence>
<dbReference type="AlphaFoldDB" id="A0A667Z853"/>
<evidence type="ECO:0000256" key="3">
    <source>
        <dbReference type="ARBA" id="ARBA00023136"/>
    </source>
</evidence>
<dbReference type="GO" id="GO:0004888">
    <property type="term" value="F:transmembrane signaling receptor activity"/>
    <property type="evidence" value="ECO:0007669"/>
    <property type="project" value="TreeGrafter"/>
</dbReference>
<keyword evidence="2 4" id="KW-0812">Transmembrane</keyword>
<dbReference type="InterPro" id="IPR050671">
    <property type="entry name" value="CD300_family_receptors"/>
</dbReference>
<dbReference type="Proteomes" id="UP000472263">
    <property type="component" value="Chromosome 7"/>
</dbReference>
<dbReference type="Gene3D" id="2.60.40.10">
    <property type="entry name" value="Immunoglobulins"/>
    <property type="match status" value="4"/>
</dbReference>
<accession>A0A667Z853</accession>
<organism evidence="6 7">
    <name type="scientific">Myripristis murdjan</name>
    <name type="common">pinecone soldierfish</name>
    <dbReference type="NCBI Taxonomy" id="586833"/>
    <lineage>
        <taxon>Eukaryota</taxon>
        <taxon>Metazoa</taxon>
        <taxon>Chordata</taxon>
        <taxon>Craniata</taxon>
        <taxon>Vertebrata</taxon>
        <taxon>Euteleostomi</taxon>
        <taxon>Actinopterygii</taxon>
        <taxon>Neopterygii</taxon>
        <taxon>Teleostei</taxon>
        <taxon>Neoteleostei</taxon>
        <taxon>Acanthomorphata</taxon>
        <taxon>Holocentriformes</taxon>
        <taxon>Holocentridae</taxon>
        <taxon>Myripristis</taxon>
    </lineage>
</organism>
<dbReference type="PANTHER" id="PTHR11860:SF96">
    <property type="match status" value="1"/>
</dbReference>
<sequence length="491" mass="55399">NWIKATCMTLIKPCFPASVQLQCDKKQINANVGGGITLVCSYDTKSFRYSKKYWCRGASRSTCEIVMDSDGLAKRQRFNIIDAGRRGLFVQITGLRLDDAGVYWVGIDKIYADIMTSVQLVVTEVPVSKPKLQPLSSLVDRPTCWGLPVTVRCTCTQGTSVHYSWYQHTLHQDILLQSTSDLRLHCSKMEKDSHYYCKASNDISSQKTVQHGTGTVMTMATCSMTLIKPCFPASVQLQCDKKQINANVGGGMTLVCSYDTKSFRYSKKYWCRGASRSTCEIVMDSDGLAKRQRFNIIDAGRRGLFVQITVAFLLLQMNYSNNNTVFCVPVPVSKPKLQPLSSLVDRPTCWGLPVTVRCGCTQGTSVHYSWYQHTLHQDILLQSTSDLRLHCSKMEKDSHYYCKASNDISSQKSDILSVQVLLPADSSFSNEFSLFFREWTGPPLWYMLLRWGSFAFLLTIVCSVNTYTRRKATCAKRRRRPPNIAPVILMS</sequence>
<protein>
    <recommendedName>
        <fullName evidence="5">Ig-like domain-containing protein</fullName>
    </recommendedName>
</protein>
<dbReference type="SMART" id="SM00409">
    <property type="entry name" value="IG"/>
    <property type="match status" value="2"/>
</dbReference>
<reference evidence="6" key="2">
    <citation type="submission" date="2025-08" db="UniProtKB">
        <authorList>
            <consortium name="Ensembl"/>
        </authorList>
    </citation>
    <scope>IDENTIFICATION</scope>
</reference>
<reference evidence="6" key="3">
    <citation type="submission" date="2025-09" db="UniProtKB">
        <authorList>
            <consortium name="Ensembl"/>
        </authorList>
    </citation>
    <scope>IDENTIFICATION</scope>
</reference>
<keyword evidence="4" id="KW-1133">Transmembrane helix</keyword>
<dbReference type="InterPro" id="IPR007110">
    <property type="entry name" value="Ig-like_dom"/>
</dbReference>
<feature type="domain" description="Ig-like" evidence="5">
    <location>
        <begin position="335"/>
        <end position="419"/>
    </location>
</feature>
<feature type="domain" description="Ig-like" evidence="5">
    <location>
        <begin position="130"/>
        <end position="210"/>
    </location>
</feature>
<dbReference type="PANTHER" id="PTHR11860">
    <property type="entry name" value="POLYMERIC-IMMUNOGLOBULIN RECEPTOR"/>
    <property type="match status" value="1"/>
</dbReference>
<comment type="subcellular location">
    <subcellularLocation>
        <location evidence="1">Membrane</location>
    </subcellularLocation>
</comment>
<dbReference type="Ensembl" id="ENSMMDT00005029946.1">
    <property type="protein sequence ID" value="ENSMMDP00005029256.1"/>
    <property type="gene ID" value="ENSMMDG00005013933.1"/>
</dbReference>
<dbReference type="InterPro" id="IPR013783">
    <property type="entry name" value="Ig-like_fold"/>
</dbReference>
<keyword evidence="7" id="KW-1185">Reference proteome</keyword>
<reference evidence="6" key="1">
    <citation type="submission" date="2019-06" db="EMBL/GenBank/DDBJ databases">
        <authorList>
            <consortium name="Wellcome Sanger Institute Data Sharing"/>
        </authorList>
    </citation>
    <scope>NUCLEOTIDE SEQUENCE [LARGE SCALE GENOMIC DNA]</scope>
</reference>
<dbReference type="InterPro" id="IPR036179">
    <property type="entry name" value="Ig-like_dom_sf"/>
</dbReference>
<feature type="transmembrane region" description="Helical" evidence="4">
    <location>
        <begin position="444"/>
        <end position="468"/>
    </location>
</feature>
<evidence type="ECO:0000256" key="1">
    <source>
        <dbReference type="ARBA" id="ARBA00004370"/>
    </source>
</evidence>
<evidence type="ECO:0000256" key="2">
    <source>
        <dbReference type="ARBA" id="ARBA00022692"/>
    </source>
</evidence>
<dbReference type="InterPro" id="IPR003599">
    <property type="entry name" value="Ig_sub"/>
</dbReference>
<dbReference type="SUPFAM" id="SSF48726">
    <property type="entry name" value="Immunoglobulin"/>
    <property type="match status" value="4"/>
</dbReference>
<dbReference type="GO" id="GO:0005886">
    <property type="term" value="C:plasma membrane"/>
    <property type="evidence" value="ECO:0007669"/>
    <property type="project" value="TreeGrafter"/>
</dbReference>
<dbReference type="InParanoid" id="A0A667Z853"/>
<proteinExistence type="predicted"/>
<keyword evidence="3 4" id="KW-0472">Membrane</keyword>
<evidence type="ECO:0000313" key="7">
    <source>
        <dbReference type="Proteomes" id="UP000472263"/>
    </source>
</evidence>